<dbReference type="HOGENOM" id="CLU_830879_0_0_7"/>
<keyword evidence="4" id="KW-1185">Reference proteome</keyword>
<name>K0NKJ8_DESTT</name>
<dbReference type="GO" id="GO:0016879">
    <property type="term" value="F:ligase activity, forming carbon-nitrogen bonds"/>
    <property type="evidence" value="ECO:0007669"/>
    <property type="project" value="TreeGrafter"/>
</dbReference>
<dbReference type="InterPro" id="IPR011761">
    <property type="entry name" value="ATP-grasp"/>
</dbReference>
<dbReference type="PANTHER" id="PTHR21621:SF0">
    <property type="entry name" value="BETA-CITRYLGLUTAMATE SYNTHASE B-RELATED"/>
    <property type="match status" value="1"/>
</dbReference>
<gene>
    <name evidence="3" type="ordered locus">TOL2_C23070</name>
</gene>
<keyword evidence="1" id="KW-0547">Nucleotide-binding</keyword>
<evidence type="ECO:0000313" key="4">
    <source>
        <dbReference type="Proteomes" id="UP000007347"/>
    </source>
</evidence>
<evidence type="ECO:0000259" key="2">
    <source>
        <dbReference type="PROSITE" id="PS50975"/>
    </source>
</evidence>
<dbReference type="Gene3D" id="3.30.1490.20">
    <property type="entry name" value="ATP-grasp fold, A domain"/>
    <property type="match status" value="1"/>
</dbReference>
<reference evidence="3 4" key="1">
    <citation type="journal article" date="2013" name="Environ. Microbiol.">
        <title>Complete genome, catabolic sub-proteomes and key-metabolites of Desulfobacula toluolica Tol2, a marine, aromatic compound-degrading, sulfate-reducing bacterium.</title>
        <authorList>
            <person name="Wohlbrand L."/>
            <person name="Jacob J.H."/>
            <person name="Kube M."/>
            <person name="Mussmann M."/>
            <person name="Jarling R."/>
            <person name="Beck A."/>
            <person name="Amann R."/>
            <person name="Wilkes H."/>
            <person name="Reinhardt R."/>
            <person name="Rabus R."/>
        </authorList>
    </citation>
    <scope>NUCLEOTIDE SEQUENCE [LARGE SCALE GENOMIC DNA]</scope>
    <source>
        <strain evidence="4">DSM 7467 / Tol2</strain>
    </source>
</reference>
<accession>K0NKJ8</accession>
<dbReference type="GO" id="GO:0005524">
    <property type="term" value="F:ATP binding"/>
    <property type="evidence" value="ECO:0007669"/>
    <property type="project" value="UniProtKB-UniRule"/>
</dbReference>
<evidence type="ECO:0000313" key="3">
    <source>
        <dbReference type="EMBL" id="CCK80468.1"/>
    </source>
</evidence>
<sequence length="334" mass="39642">MQKAVLFKSQERFSDFKRTLEDHGINCIVLDFSDNEWIDFDYSSIDFVIYYPSFKYSSSYPLALQDVYDNLTHIKSMYPDIGMFPDPKIIPYYNDKYRQYLFLKHNQYPIPETYPLFSMDSVKLADKKLGYPMVIKNRYGAGGGSVYRVNSLKELISFYKLSTFNFVNGFSLNYFFRLLKKRIFYYYLIKQKRMLYPFLSPPLIAQKFIHIDRDLKTVTGNYKVVEAHWRHQAYEEQWKVNIDDGGIGVWGKVPQKAIDLSVKLAKDLNASWLNIDLIPEKDHFLITEFSPVWHHYAYKEKPSFVYKDDYNIEVPLEISLDLEKIIVESFVDKK</sequence>
<dbReference type="GO" id="GO:0005737">
    <property type="term" value="C:cytoplasm"/>
    <property type="evidence" value="ECO:0007669"/>
    <property type="project" value="TreeGrafter"/>
</dbReference>
<keyword evidence="1" id="KW-0067">ATP-binding</keyword>
<dbReference type="Gene3D" id="3.30.470.20">
    <property type="entry name" value="ATP-grasp fold, B domain"/>
    <property type="match status" value="1"/>
</dbReference>
<dbReference type="EMBL" id="FO203503">
    <property type="protein sequence ID" value="CCK80468.1"/>
    <property type="molecule type" value="Genomic_DNA"/>
</dbReference>
<organism evidence="3 4">
    <name type="scientific">Desulfobacula toluolica (strain DSM 7467 / Tol2)</name>
    <dbReference type="NCBI Taxonomy" id="651182"/>
    <lineage>
        <taxon>Bacteria</taxon>
        <taxon>Pseudomonadati</taxon>
        <taxon>Thermodesulfobacteriota</taxon>
        <taxon>Desulfobacteria</taxon>
        <taxon>Desulfobacterales</taxon>
        <taxon>Desulfobacteraceae</taxon>
        <taxon>Desulfobacula</taxon>
    </lineage>
</organism>
<dbReference type="RefSeq" id="WP_014957780.1">
    <property type="nucleotide sequence ID" value="NC_018645.1"/>
</dbReference>
<dbReference type="OrthoDB" id="1704979at2"/>
<dbReference type="PANTHER" id="PTHR21621">
    <property type="entry name" value="RIBOSOMAL PROTEIN S6 MODIFICATION PROTEIN"/>
    <property type="match status" value="1"/>
</dbReference>
<proteinExistence type="predicted"/>
<dbReference type="PROSITE" id="PS50975">
    <property type="entry name" value="ATP_GRASP"/>
    <property type="match status" value="1"/>
</dbReference>
<dbReference type="InterPro" id="IPR013815">
    <property type="entry name" value="ATP_grasp_subdomain_1"/>
</dbReference>
<dbReference type="KEGG" id="dto:TOL2_C23070"/>
<dbReference type="GO" id="GO:0046872">
    <property type="term" value="F:metal ion binding"/>
    <property type="evidence" value="ECO:0007669"/>
    <property type="project" value="InterPro"/>
</dbReference>
<dbReference type="SUPFAM" id="SSF56059">
    <property type="entry name" value="Glutathione synthetase ATP-binding domain-like"/>
    <property type="match status" value="1"/>
</dbReference>
<protein>
    <submittedName>
        <fullName evidence="3">Uncharacterized protein, DUF201</fullName>
    </submittedName>
</protein>
<dbReference type="STRING" id="651182.TOL2_C23070"/>
<dbReference type="Proteomes" id="UP000007347">
    <property type="component" value="Chromosome"/>
</dbReference>
<evidence type="ECO:0000256" key="1">
    <source>
        <dbReference type="PROSITE-ProRule" id="PRU00409"/>
    </source>
</evidence>
<feature type="domain" description="ATP-grasp" evidence="2">
    <location>
        <begin position="100"/>
        <end position="331"/>
    </location>
</feature>
<dbReference type="AlphaFoldDB" id="K0NKJ8"/>